<dbReference type="NCBIfam" id="TIGR00045">
    <property type="entry name" value="glycerate kinase"/>
    <property type="match status" value="1"/>
</dbReference>
<dbReference type="PIRSF" id="PIRSF006078">
    <property type="entry name" value="GlxK"/>
    <property type="match status" value="1"/>
</dbReference>
<keyword evidence="6" id="KW-1185">Reference proteome</keyword>
<dbReference type="EMBL" id="BAAADJ010000004">
    <property type="protein sequence ID" value="GAA0316539.1"/>
    <property type="molecule type" value="Genomic_DNA"/>
</dbReference>
<evidence type="ECO:0000313" key="6">
    <source>
        <dbReference type="Proteomes" id="UP001500782"/>
    </source>
</evidence>
<dbReference type="Pfam" id="PF02595">
    <property type="entry name" value="Gly_kinase"/>
    <property type="match status" value="1"/>
</dbReference>
<dbReference type="InterPro" id="IPR004381">
    <property type="entry name" value="Glycerate_kinase"/>
</dbReference>
<evidence type="ECO:0000313" key="5">
    <source>
        <dbReference type="EMBL" id="GAA0316539.1"/>
    </source>
</evidence>
<protein>
    <submittedName>
        <fullName evidence="5">Glycerate kinase</fullName>
    </submittedName>
</protein>
<dbReference type="PANTHER" id="PTHR21599:SF0">
    <property type="entry name" value="GLYCERATE KINASE"/>
    <property type="match status" value="1"/>
</dbReference>
<dbReference type="Gene3D" id="3.90.1510.10">
    <property type="entry name" value="Glycerate kinase, domain 2"/>
    <property type="match status" value="1"/>
</dbReference>
<reference evidence="5 6" key="1">
    <citation type="journal article" date="2019" name="Int. J. Syst. Evol. Microbiol.">
        <title>The Global Catalogue of Microorganisms (GCM) 10K type strain sequencing project: providing services to taxonomists for standard genome sequencing and annotation.</title>
        <authorList>
            <consortium name="The Broad Institute Genomics Platform"/>
            <consortium name="The Broad Institute Genome Sequencing Center for Infectious Disease"/>
            <person name="Wu L."/>
            <person name="Ma J."/>
        </authorList>
    </citation>
    <scope>NUCLEOTIDE SEQUENCE [LARGE SCALE GENOMIC DNA]</scope>
    <source>
        <strain evidence="5 6">JCM 9731</strain>
    </source>
</reference>
<evidence type="ECO:0000256" key="2">
    <source>
        <dbReference type="ARBA" id="ARBA00022679"/>
    </source>
</evidence>
<proteinExistence type="inferred from homology"/>
<dbReference type="Gene3D" id="3.40.50.10350">
    <property type="entry name" value="Glycerate kinase, domain 1"/>
    <property type="match status" value="1"/>
</dbReference>
<evidence type="ECO:0000256" key="1">
    <source>
        <dbReference type="ARBA" id="ARBA00006284"/>
    </source>
</evidence>
<sequence>MKIVIASDSFKGSCSTVEVATAIEKGIRRIKKDAEIVKIPVADGGEGTVDALVLGTGGKYETVEVIGPLGNKISASYGILEGNVAVIEMASASGLPLLKKDELDPLKSTTYGTGQMIKAAIDKGCKKIFIGIGGSATNDGGVGMAQALGVSFKDQDGKEIGFGGAELARLTDIDTTQLDPRIKETEIIVMSDVTNPLCGEKGASYIYGPQKGATPEIVKQLDANLKHYASVIEKKLGIDVLDVPGAGAAGGLGAGLVAFCNVELYPGVEKILEVTGIDRHLLDADLVITGEGRIDSQSIYGKVPVGVAKRAARHKVPVIAIVGSIGEGAAEVYAHGVTAVLDIIPKPMSLEEAMDNASSLIEQAAENVMRVLSIEKTVSRLDFLNRKELDIHENGSA</sequence>
<keyword evidence="3 4" id="KW-0418">Kinase</keyword>
<accession>A0ABN0VSX1</accession>
<evidence type="ECO:0000256" key="4">
    <source>
        <dbReference type="PIRNR" id="PIRNR006078"/>
    </source>
</evidence>
<evidence type="ECO:0000256" key="3">
    <source>
        <dbReference type="ARBA" id="ARBA00022777"/>
    </source>
</evidence>
<dbReference type="GO" id="GO:0016301">
    <property type="term" value="F:kinase activity"/>
    <property type="evidence" value="ECO:0007669"/>
    <property type="project" value="UniProtKB-KW"/>
</dbReference>
<dbReference type="InterPro" id="IPR018197">
    <property type="entry name" value="Glycerate_kinase_RE-like"/>
</dbReference>
<comment type="similarity">
    <text evidence="1 4">Belongs to the glycerate kinase type-1 family.</text>
</comment>
<dbReference type="PANTHER" id="PTHR21599">
    <property type="entry name" value="GLYCERATE KINASE"/>
    <property type="match status" value="1"/>
</dbReference>
<name>A0ABN0VSX1_9BACI</name>
<dbReference type="RefSeq" id="WP_343795863.1">
    <property type="nucleotide sequence ID" value="NZ_BAAADJ010000004.1"/>
</dbReference>
<dbReference type="SUPFAM" id="SSF110738">
    <property type="entry name" value="Glycerate kinase I"/>
    <property type="match status" value="1"/>
</dbReference>
<dbReference type="Proteomes" id="UP001500782">
    <property type="component" value="Unassembled WGS sequence"/>
</dbReference>
<comment type="caution">
    <text evidence="5">The sequence shown here is derived from an EMBL/GenBank/DDBJ whole genome shotgun (WGS) entry which is preliminary data.</text>
</comment>
<organism evidence="5 6">
    <name type="scientific">Bacillus carboniphilus</name>
    <dbReference type="NCBI Taxonomy" id="86663"/>
    <lineage>
        <taxon>Bacteria</taxon>
        <taxon>Bacillati</taxon>
        <taxon>Bacillota</taxon>
        <taxon>Bacilli</taxon>
        <taxon>Bacillales</taxon>
        <taxon>Bacillaceae</taxon>
        <taxon>Bacillus</taxon>
    </lineage>
</organism>
<keyword evidence="2 4" id="KW-0808">Transferase</keyword>
<dbReference type="InterPro" id="IPR018193">
    <property type="entry name" value="Glyc_kinase_flavodox-like_fold"/>
</dbReference>
<dbReference type="InterPro" id="IPR036129">
    <property type="entry name" value="Glycerate_kinase_sf"/>
</dbReference>
<gene>
    <name evidence="5" type="ORF">GCM10008967_03910</name>
</gene>